<evidence type="ECO:0000256" key="1">
    <source>
        <dbReference type="SAM" id="Coils"/>
    </source>
</evidence>
<feature type="coiled-coil region" evidence="1">
    <location>
        <begin position="158"/>
        <end position="195"/>
    </location>
</feature>
<evidence type="ECO:0000313" key="3">
    <source>
        <dbReference type="EMBL" id="AAP06195.1"/>
    </source>
</evidence>
<name>Q86EP2_SCHJA</name>
<feature type="chain" id="PRO_5004303914" evidence="2">
    <location>
        <begin position="24"/>
        <end position="263"/>
    </location>
</feature>
<proteinExistence type="evidence at transcript level"/>
<sequence>MNIALALLFILQLHSIQIQPISGADVNDVYLQNTFRKMFRICDKLLKRLNKITNFEKYINKSRSMIQQIRKPMSDYNVKPKTFIKVTKIIEKIQNAKNSFEKLISLMTEIKTLKKMLYKPMQMMFTMKMLDRDLVNSWNNFQWAINQQTLFHFIPKNLEDAMKFMKEVQNNFENLKKAVKYLDVAEEELKRAMEHQNKMKFWRLHFNTSRNQLQRAMEHQNKMKFWRLHFNTSRNQLQRAMEHQNKIDSLHRTTQPNRVIPKV</sequence>
<dbReference type="EMBL" id="AY223173">
    <property type="protein sequence ID" value="AAP06195.1"/>
    <property type="molecule type" value="mRNA"/>
</dbReference>
<feature type="signal peptide" evidence="2">
    <location>
        <begin position="1"/>
        <end position="23"/>
    </location>
</feature>
<dbReference type="AlphaFoldDB" id="Q86EP2"/>
<evidence type="ECO:0000256" key="2">
    <source>
        <dbReference type="SAM" id="SignalP"/>
    </source>
</evidence>
<keyword evidence="2" id="KW-0732">Signal</keyword>
<reference evidence="3" key="1">
    <citation type="journal article" date="2003" name="Nat. Genet.">
        <title>Evolutionary and biomedical implications of a Schistosoma japonicum complementary DNA resource.</title>
        <authorList>
            <person name="Hu W."/>
            <person name="Yan Q."/>
            <person name="Shen D.K."/>
            <person name="Liu F."/>
            <person name="Zhu Z.D."/>
            <person name="Song H.D."/>
            <person name="Xu X.R."/>
            <person name="Wang Z.J."/>
            <person name="Rong Y.P."/>
            <person name="Zeng L.C."/>
            <person name="Wu J."/>
            <person name="Zhang X."/>
            <person name="Wang J.J."/>
            <person name="Xu X.N."/>
            <person name="Wang S.Y."/>
            <person name="Fu G."/>
            <person name="Zhang X.L."/>
            <person name="Wang Z.Q."/>
            <person name="Brindley P.J."/>
            <person name="McManus D.P."/>
            <person name="Xue C.L."/>
            <person name="Feng Z."/>
            <person name="Chen Z."/>
            <person name="Han Z.G."/>
        </authorList>
    </citation>
    <scope>NUCLEOTIDE SEQUENCE</scope>
</reference>
<protein>
    <submittedName>
        <fullName evidence="3">Clone ZZD1571 mRNA sequence</fullName>
    </submittedName>
</protein>
<accession>Q86EP2</accession>
<keyword evidence="1" id="KW-0175">Coiled coil</keyword>
<organism evidence="3">
    <name type="scientific">Schistosoma japonicum</name>
    <name type="common">Blood fluke</name>
    <dbReference type="NCBI Taxonomy" id="6182"/>
    <lineage>
        <taxon>Eukaryota</taxon>
        <taxon>Metazoa</taxon>
        <taxon>Spiralia</taxon>
        <taxon>Lophotrochozoa</taxon>
        <taxon>Platyhelminthes</taxon>
        <taxon>Trematoda</taxon>
        <taxon>Digenea</taxon>
        <taxon>Strigeidida</taxon>
        <taxon>Schistosomatoidea</taxon>
        <taxon>Schistosomatidae</taxon>
        <taxon>Schistosoma</taxon>
    </lineage>
</organism>